<proteinExistence type="predicted"/>
<dbReference type="KEGG" id="ptm:GSPATT00012222001"/>
<organism evidence="1 2">
    <name type="scientific">Paramecium tetraurelia</name>
    <dbReference type="NCBI Taxonomy" id="5888"/>
    <lineage>
        <taxon>Eukaryota</taxon>
        <taxon>Sar</taxon>
        <taxon>Alveolata</taxon>
        <taxon>Ciliophora</taxon>
        <taxon>Intramacronucleata</taxon>
        <taxon>Oligohymenophorea</taxon>
        <taxon>Peniculida</taxon>
        <taxon>Parameciidae</taxon>
        <taxon>Paramecium</taxon>
    </lineage>
</organism>
<dbReference type="Proteomes" id="UP000000600">
    <property type="component" value="Unassembled WGS sequence"/>
</dbReference>
<evidence type="ECO:0000313" key="2">
    <source>
        <dbReference type="Proteomes" id="UP000000600"/>
    </source>
</evidence>
<dbReference type="HOGENOM" id="CLU_1550511_0_0_1"/>
<keyword evidence="2" id="KW-1185">Reference proteome</keyword>
<dbReference type="InParanoid" id="A0D0V3"/>
<dbReference type="RefSeq" id="XP_001444067.1">
    <property type="nucleotide sequence ID" value="XM_001444030.1"/>
</dbReference>
<dbReference type="OrthoDB" id="10619917at2759"/>
<protein>
    <recommendedName>
        <fullName evidence="3">Transmembrane protein</fullName>
    </recommendedName>
</protein>
<evidence type="ECO:0000313" key="1">
    <source>
        <dbReference type="EMBL" id="CAK76670.1"/>
    </source>
</evidence>
<evidence type="ECO:0008006" key="3">
    <source>
        <dbReference type="Google" id="ProtNLM"/>
    </source>
</evidence>
<gene>
    <name evidence="1" type="ORF">GSPATT00012222001</name>
</gene>
<name>A0D0V3_PARTE</name>
<sequence>MRILQKQSFLPYFYYSYLITLNLQIRDCQSLQKYIDFKNKENFYLPSEGLQKYDCEKYLKNENALKYRKMAVKAIFPIANKRGSALIFKQKMFLKKFMWVKGMARKRIQKVIQLIWQEQIFKSVEANKLQQKLLQQYQFILLNQEDRSNSQSLLKSSRILAIGFFREQQLKLS</sequence>
<dbReference type="EMBL" id="CT868241">
    <property type="protein sequence ID" value="CAK76670.1"/>
    <property type="molecule type" value="Genomic_DNA"/>
</dbReference>
<reference evidence="1 2" key="1">
    <citation type="journal article" date="2006" name="Nature">
        <title>Global trends of whole-genome duplications revealed by the ciliate Paramecium tetraurelia.</title>
        <authorList>
            <consortium name="Genoscope"/>
            <person name="Aury J.-M."/>
            <person name="Jaillon O."/>
            <person name="Duret L."/>
            <person name="Noel B."/>
            <person name="Jubin C."/>
            <person name="Porcel B.M."/>
            <person name="Segurens B."/>
            <person name="Daubin V."/>
            <person name="Anthouard V."/>
            <person name="Aiach N."/>
            <person name="Arnaiz O."/>
            <person name="Billaut A."/>
            <person name="Beisson J."/>
            <person name="Blanc I."/>
            <person name="Bouhouche K."/>
            <person name="Camara F."/>
            <person name="Duharcourt S."/>
            <person name="Guigo R."/>
            <person name="Gogendeau D."/>
            <person name="Katinka M."/>
            <person name="Keller A.-M."/>
            <person name="Kissmehl R."/>
            <person name="Klotz C."/>
            <person name="Koll F."/>
            <person name="Le Moue A."/>
            <person name="Lepere C."/>
            <person name="Malinsky S."/>
            <person name="Nowacki M."/>
            <person name="Nowak J.K."/>
            <person name="Plattner H."/>
            <person name="Poulain J."/>
            <person name="Ruiz F."/>
            <person name="Serrano V."/>
            <person name="Zagulski M."/>
            <person name="Dessen P."/>
            <person name="Betermier M."/>
            <person name="Weissenbach J."/>
            <person name="Scarpelli C."/>
            <person name="Schachter V."/>
            <person name="Sperling L."/>
            <person name="Meyer E."/>
            <person name="Cohen J."/>
            <person name="Wincker P."/>
        </authorList>
    </citation>
    <scope>NUCLEOTIDE SEQUENCE [LARGE SCALE GENOMIC DNA]</scope>
    <source>
        <strain evidence="1 2">Stock d4-2</strain>
    </source>
</reference>
<accession>A0D0V3</accession>
<dbReference type="GeneID" id="5029851"/>
<dbReference type="AlphaFoldDB" id="A0D0V3"/>